<dbReference type="EMBL" id="CP000091">
    <property type="protein sequence ID" value="AAZ65067.1"/>
    <property type="molecule type" value="Genomic_DNA"/>
</dbReference>
<dbReference type="CDD" id="cd07824">
    <property type="entry name" value="SRPBCC_6"/>
    <property type="match status" value="1"/>
</dbReference>
<dbReference type="STRING" id="264198.Reut_B5723"/>
<dbReference type="SUPFAM" id="SSF55961">
    <property type="entry name" value="Bet v1-like"/>
    <property type="match status" value="1"/>
</dbReference>
<gene>
    <name evidence="1" type="ordered locus">Reut_B5723</name>
</gene>
<dbReference type="Gene3D" id="3.30.530.20">
    <property type="match status" value="1"/>
</dbReference>
<dbReference type="HOGENOM" id="CLU_114455_0_0_4"/>
<dbReference type="Pfam" id="PF10604">
    <property type="entry name" value="Polyketide_cyc2"/>
    <property type="match status" value="1"/>
</dbReference>
<dbReference type="AlphaFoldDB" id="Q46P67"/>
<dbReference type="InterPro" id="IPR023393">
    <property type="entry name" value="START-like_dom_sf"/>
</dbReference>
<reference evidence="1" key="1">
    <citation type="submission" date="2005-08" db="EMBL/GenBank/DDBJ databases">
        <title>Complete sequence of chromosome 2 of Ralstonia eutropha JMP134.</title>
        <authorList>
            <person name="Copeland A."/>
            <person name="Lucas S."/>
            <person name="Lapidus A."/>
            <person name="Barry K."/>
            <person name="Detter J.C."/>
            <person name="Glavina T."/>
            <person name="Hammon N."/>
            <person name="Israni S."/>
            <person name="Pitluck S."/>
            <person name="Goltsman E."/>
            <person name="Martinez M."/>
            <person name="Schmutz J."/>
            <person name="Larimer F."/>
            <person name="Land M."/>
            <person name="Lykidis A."/>
            <person name="Richardson P."/>
        </authorList>
    </citation>
    <scope>NUCLEOTIDE SEQUENCE [LARGE SCALE GENOMIC DNA]</scope>
    <source>
        <strain evidence="1">JMP134</strain>
    </source>
</reference>
<dbReference type="eggNOG" id="COG3832">
    <property type="taxonomic scope" value="Bacteria"/>
</dbReference>
<organism evidence="1">
    <name type="scientific">Cupriavidus pinatubonensis (strain JMP 134 / LMG 1197)</name>
    <name type="common">Cupriavidus necator (strain JMP 134)</name>
    <dbReference type="NCBI Taxonomy" id="264198"/>
    <lineage>
        <taxon>Bacteria</taxon>
        <taxon>Pseudomonadati</taxon>
        <taxon>Pseudomonadota</taxon>
        <taxon>Betaproteobacteria</taxon>
        <taxon>Burkholderiales</taxon>
        <taxon>Burkholderiaceae</taxon>
        <taxon>Cupriavidus</taxon>
    </lineage>
</organism>
<accession>Q46P67</accession>
<evidence type="ECO:0008006" key="2">
    <source>
        <dbReference type="Google" id="ProtNLM"/>
    </source>
</evidence>
<dbReference type="KEGG" id="reu:Reut_B5723"/>
<name>Q46P67_CUPPJ</name>
<protein>
    <recommendedName>
        <fullName evidence="2">Polyketide cyclase</fullName>
    </recommendedName>
</protein>
<evidence type="ECO:0000313" key="1">
    <source>
        <dbReference type="EMBL" id="AAZ65067.1"/>
    </source>
</evidence>
<sequence>MGSRAKKNAGHSKNGGSLRTVEYHFSTIWRIDAPVQEVWAAIQDSARWPEWWINVERVDQLEAGSDQGVGAIQRYTWKGWLPYRLVFDMRVTRIDPLVALEGEASGDVEGAGRWSFSSDGRNLTVVRYDWCVHTNRGWMNALAPLLRPVFQWNHDAVMREGGAALARRLDARLLGIEHG</sequence>
<dbReference type="InterPro" id="IPR019587">
    <property type="entry name" value="Polyketide_cyclase/dehydratase"/>
</dbReference>
<proteinExistence type="predicted"/>